<dbReference type="InterPro" id="IPR003599">
    <property type="entry name" value="Ig_sub"/>
</dbReference>
<organism evidence="3 4">
    <name type="scientific">Emticicia aquatica</name>
    <dbReference type="NCBI Taxonomy" id="1681835"/>
    <lineage>
        <taxon>Bacteria</taxon>
        <taxon>Pseudomonadati</taxon>
        <taxon>Bacteroidota</taxon>
        <taxon>Cytophagia</taxon>
        <taxon>Cytophagales</taxon>
        <taxon>Leadbetterellaceae</taxon>
        <taxon>Emticicia</taxon>
    </lineage>
</organism>
<dbReference type="NCBIfam" id="TIGR04183">
    <property type="entry name" value="Por_Secre_tail"/>
    <property type="match status" value="1"/>
</dbReference>
<name>A0ABM9APF5_9BACT</name>
<dbReference type="RefSeq" id="WP_238806241.1">
    <property type="nucleotide sequence ID" value="NZ_CAKLPY010000001.1"/>
</dbReference>
<gene>
    <name evidence="3" type="ORF">EMA8858_01822</name>
</gene>
<dbReference type="EMBL" id="CAKLPY010000001">
    <property type="protein sequence ID" value="CAH0995697.1"/>
    <property type="molecule type" value="Genomic_DNA"/>
</dbReference>
<evidence type="ECO:0000256" key="1">
    <source>
        <dbReference type="SAM" id="SignalP"/>
    </source>
</evidence>
<evidence type="ECO:0000313" key="4">
    <source>
        <dbReference type="Proteomes" id="UP000837932"/>
    </source>
</evidence>
<feature type="chain" id="PRO_5046491275" description="Ig-like domain-containing protein" evidence="1">
    <location>
        <begin position="24"/>
        <end position="3590"/>
    </location>
</feature>
<comment type="caution">
    <text evidence="3">The sequence shown here is derived from an EMBL/GenBank/DDBJ whole genome shotgun (WGS) entry which is preliminary data.</text>
</comment>
<feature type="domain" description="Ig-like" evidence="2">
    <location>
        <begin position="276"/>
        <end position="370"/>
    </location>
</feature>
<feature type="signal peptide" evidence="1">
    <location>
        <begin position="1"/>
        <end position="23"/>
    </location>
</feature>
<dbReference type="InterPro" id="IPR013783">
    <property type="entry name" value="Ig-like_fold"/>
</dbReference>
<dbReference type="InterPro" id="IPR007110">
    <property type="entry name" value="Ig-like_dom"/>
</dbReference>
<feature type="domain" description="Ig-like" evidence="2">
    <location>
        <begin position="2893"/>
        <end position="2984"/>
    </location>
</feature>
<keyword evidence="1" id="KW-0732">Signal</keyword>
<evidence type="ECO:0000259" key="2">
    <source>
        <dbReference type="PROSITE" id="PS50835"/>
    </source>
</evidence>
<protein>
    <recommendedName>
        <fullName evidence="2">Ig-like domain-containing protein</fullName>
    </recommendedName>
</protein>
<accession>A0ABM9APF5</accession>
<dbReference type="Proteomes" id="UP000837932">
    <property type="component" value="Unassembled WGS sequence"/>
</dbReference>
<evidence type="ECO:0000313" key="3">
    <source>
        <dbReference type="EMBL" id="CAH0995697.1"/>
    </source>
</evidence>
<proteinExistence type="predicted"/>
<dbReference type="SMART" id="SM00409">
    <property type="entry name" value="IG"/>
    <property type="match status" value="3"/>
</dbReference>
<dbReference type="InterPro" id="IPR026444">
    <property type="entry name" value="Secre_tail"/>
</dbReference>
<dbReference type="Gene3D" id="2.60.40.10">
    <property type="entry name" value="Immunoglobulins"/>
    <property type="match status" value="5"/>
</dbReference>
<dbReference type="PROSITE" id="PS50835">
    <property type="entry name" value="IG_LIKE"/>
    <property type="match status" value="2"/>
</dbReference>
<sequence>MRKIYFSTFMSCFFLFVFNQLFAQNVSVFQSQIIINSNGNEVIFDGSGSSGNESFNDKNLGIFACSSTLLLNGGEAITQKNGGCEISTIKLAYRIYLQGSTILPAFSEIELPNNADLGTCFNDYSCQKWRKNNAGINLLSGLSNGVYKIEVYFVGTTQSCSVERFYDTNFNRNYTATFTIENPISVTNQSPSTQSVCYGSNAVLSATSTGADSFYWQKKVGNDWLNISNGSIINGATTTLNLVNVTATEIYQCVFTNCGGLNSLISNPMTVSYTRPMITSQPIANQSDCLGLSTRFIVNASGSKLTFQWQRSVTGTFSNILLDANHSVVNTTTSSNLLVDDIGSTVDPHGSKYKCIITDEKGCTNTSDISNLLINTVISANDPIVCTGSTASLSTTIQGTATGFQWQKKTVNTWNDVSDGGSLSGANTQTLKITNIGSPDNGNDYRCKVTFSISTPNNNCLGATATNNLCTTATCVYSPTLVAQQNRIALINSPIAPTANNVSRCGIGSVKLKTTTLLGEKEIFRWYESATSTAILSTKDSLITELLNVGIYTYYLSIYNSNTTCESSRIPVTVTIKPLPTIMLADVLAICNAETSFNLPFSETSNSPDLYSISASNPELSNFSLINNAPLGSSPINIPIPSNSAAGNYQFAISVTNSTTSCISEPQNFSVKINETPYKPTVISPVNYCQNQSSTALTATAIGTNSLFWYGTNAIGGIAEINAPIPNSTIVGSTTYYLSQKSVDNCESLRAEIFVKINENPTAPTTNTDISYCNNAVATSLIAIPENSNSLIWYDENDNVLTSSPTPNTGIIGTQVFKVSQKTPFPAGCEGIKSIISLKINANPTIPLVNSPIGYCQNALASKLSATPTNTNQLIWYGTSSTGGTSSLLAPIPSTNLSGKKDYYVSQKDENSCESFRAKIEVDVTPTLMATIAGINAFCITGILNNSTTLTTNPIGGNGTFTYQWQNLAGNIETATNQTYIVFSQNANTDTYKSIVKSGFCTTSATLTVNKQGLADTPNVTGNLPDLCVSGSKTLKIDNPNAFGVYKWFSDENSLAPIALGTSFTTPILSETSTFYVVREANLTANLVCQTERKTVIININSIPAKPEINNSANKTTFCNSDESFTLNVSCNSGNGQYRLNSSSWIAGNSVTINPSSFLANTTITYDFKCVLEEGCESNFSSAIIKITSSTAAPIISGNTSFCEGTSTILIANGCAGDIIWSNGISASSITVSSAGTYQAKCFANNCMSFLSDKLITSVNSFPTFSKQPLNQTNCKGNSQSFSATVNSIATLQWEYRKTNNDLFSNVGTPFVGLSRSFAASNIGSSTYPNGSEFRLKATSNSCISYSDIAVLKVNTISGDIPDLTICSAKTAIFDLENLTINGTISSYEWEVSSSAGSGFIAVSGSQFSGEKTNKLVINPVSSIDGNKYYRCKIVFTNTVSGACTIQTLSGKLTVTTIPPPVITGSNNICEGDVTTLTASGCIGTVKWNNGLTGSMITVSLSGAYKAKCLKENCESDYSNEHILSINDLPNSPKITSNDTDNTICQGEQLTLTSSECAGTVFWSNSKTSNEIIVSTAGTYSAQCIVNNCLSEKSPPQIIVVNNIPAPPIISGNASICFGTATILTANGCNGFVRWNFGSTNTSISVSSSGTYTVSCTENDCESEVSRPKIVTVRAVPAAPLIKGSLTICKGSAQILTANGCYGTISWNTGDLGSTLSVLSSGTYTATCTENECTSLISPPHIISENQLPNIRLDAILPICNSATEYDLSYLTKENSPDKYSLVSTMPDFDEINEAELPESPILINIPQAKSGIFVFTLTLKNTETGCVNSQPFDATILPPLIGGSIENSSSTINCSGYNAGVISSINLAGGGKIPYEYQWQSSINRESFIDITNAKSSSYDPPGLTQTTYFRRITKDACEEEGFSDNIHQIIIVSDPQISITDATDKTLCSGGEIVLNATILGGAGTCAITWQSSNSPSGMFINEQNGGFSFTKTILNDTYLPQIKYFRAIYVCSGIGSSACNQAISETVKVTIHPIPNPPTISPNSAVLCSNQSIKLIADGCNGTVIWDGNQSGSTLMVTEAGTYSATCTVNNCMSTMRALSLISEVESPINPPIISSSTVICKGNSANLEASGCTGIVVWSNGMTGVRITVSPSLTTNYTAICTDGICISAESNQVIVTLKEYPIINQQPKSQADCRGNSVTFLVNASTSNSYQWQRKITNENFENIPYAIANTLTITDVGSISNPNLSEYRIIIANDVCAVTSTAAILTVNNVSGSIDDQYICGGNNVTFDLDSIRTTGIIQNYQWQKRVSTSGTWNDILEERNSTLIINNASKIDAQYYRCKINFSAGSSTCARYTTEEDANGAKLMVYESTMPIISGNNAICLGKSTKLTASNCNGNLTWSSGQTTPIITVSPIETSTYTVICTSNQCDFVVESAPFEVKVNATPIPENATFDVIFPEKLTFKAIKTIINGKLKWYNKATNGTFDEVPPSYSSVGSYIYWVTQLDSITTCESSRLQINAKLLDYFHITKQPSTQADCKGNSVYMDVTAVGPNANFTYQWQRKRPNEAEFLDLLEDGKGIKGWFSKTMSVSNVGNQDNPHLTQYRCIVRNGDQFLTSESATLKVNSVVGSLPNLGICIGGSRSFNLQSYFIITGNIASYQWQFRSETNGIWTNLTDKNGISGSNKNVLKFNNVTFEQGVYYRCLIKFNTEDFECTEPTDAAKLIVSAYPPAPLVNDVFYCQNSNASKLKVNSSFQNLVWYNQKEEKISDLAPTPSTSLAGKYKYYVADQTDEGCEGPKAAINVEIGALPPNPINTTPNSVSEGTILTFSAENSSSESEILRWYNSATGTTFSTSAPTFSAIGKYTRYVAQLSKYSCLGSRLAISASIIPILKFSKQPTSQVDCDGNAVVFSVTAISSNDISYQWQRQKPTENVFSDILGETTKSLNIANVGDEQNPNLSKYRCVVNDEKSTIISDEATLTVNEIKGKISNINLCFGKKAKLSFDNLLITGKTQQYQWQKKEGNTYTNIQTNEDGTALVNEMGTYRGRVTFLVSDKSTCVQNTNDIKIETKPIPLAPQVIDKIICQNSPFNLSKSVIFTNTTIWYDSKMDTLGKKAAPQLDVSKVGKNTFYVSQINQFACESERKSFEIIVSPIPANPLTTDVQFCRNAPSTVLNAIIENENQLVWYESFDTKISLIQAPLPETKVDGQKSYFVSAKNATNCESSREELKVKIVPCIATFENNFNNCSTVSSDKVNGQKWYDLYDSNGLLYVSVNPNGENLGKVLALMKYFEKVPFLSNKMPLMPRYIDFQSMLKNKFVNPVFIRIYYKNSEFEAFKTATKQPNLTINDFVIVHYDGVREDCDFQNNDNFLEGKSEVIDKNVIGKQVTDDFFYVEFQLNSFSEIGVTIENFTKILFSVNEIENQNFRLNWETSFEINAEKFIIERSTDCENWISFGEVKANGLASSYEMIDYQPLSGKNCYRLIYLNNQGFRKYSETIEVNLSDLNPKCLVFSNPISSDDVNVYLRNFIEKEIKIYNLLGQEQAFNWKKDERGIIRITPKENLKGVYVVDLIDEKGTHCTQKIVINR</sequence>
<reference evidence="3" key="1">
    <citation type="submission" date="2021-12" db="EMBL/GenBank/DDBJ databases">
        <authorList>
            <person name="Rodrigo-Torres L."/>
            <person name="Arahal R. D."/>
            <person name="Lucena T."/>
        </authorList>
    </citation>
    <scope>NUCLEOTIDE SEQUENCE</scope>
    <source>
        <strain evidence="3">CECT 8858</strain>
    </source>
</reference>
<keyword evidence="4" id="KW-1185">Reference proteome</keyword>
<dbReference type="InterPro" id="IPR044023">
    <property type="entry name" value="Ig_7"/>
</dbReference>
<dbReference type="Pfam" id="PF19081">
    <property type="entry name" value="Ig_7"/>
    <property type="match status" value="3"/>
</dbReference>